<evidence type="ECO:0000256" key="1">
    <source>
        <dbReference type="SAM" id="MobiDB-lite"/>
    </source>
</evidence>
<accession>A0AAV8RJ75</accession>
<gene>
    <name evidence="3" type="ORF">OPV22_004610</name>
</gene>
<reference evidence="3 4" key="1">
    <citation type="submission" date="2022-12" db="EMBL/GenBank/DDBJ databases">
        <title>Chromosome-scale assembly of the Ensete ventricosum genome.</title>
        <authorList>
            <person name="Dussert Y."/>
            <person name="Stocks J."/>
            <person name="Wendawek A."/>
            <person name="Woldeyes F."/>
            <person name="Nichols R.A."/>
            <person name="Borrell J.S."/>
        </authorList>
    </citation>
    <scope>NUCLEOTIDE SEQUENCE [LARGE SCALE GENOMIC DNA]</scope>
    <source>
        <strain evidence="4">cv. Maze</strain>
        <tissue evidence="3">Seeds</tissue>
    </source>
</reference>
<organism evidence="3 4">
    <name type="scientific">Ensete ventricosum</name>
    <name type="common">Abyssinian banana</name>
    <name type="synonym">Musa ensete</name>
    <dbReference type="NCBI Taxonomy" id="4639"/>
    <lineage>
        <taxon>Eukaryota</taxon>
        <taxon>Viridiplantae</taxon>
        <taxon>Streptophyta</taxon>
        <taxon>Embryophyta</taxon>
        <taxon>Tracheophyta</taxon>
        <taxon>Spermatophyta</taxon>
        <taxon>Magnoliopsida</taxon>
        <taxon>Liliopsida</taxon>
        <taxon>Zingiberales</taxon>
        <taxon>Musaceae</taxon>
        <taxon>Ensete</taxon>
    </lineage>
</organism>
<keyword evidence="4" id="KW-1185">Reference proteome</keyword>
<evidence type="ECO:0000256" key="2">
    <source>
        <dbReference type="SAM" id="Phobius"/>
    </source>
</evidence>
<comment type="caution">
    <text evidence="3">The sequence shown here is derived from an EMBL/GenBank/DDBJ whole genome shotgun (WGS) entry which is preliminary data.</text>
</comment>
<feature type="compositionally biased region" description="Low complexity" evidence="1">
    <location>
        <begin position="66"/>
        <end position="82"/>
    </location>
</feature>
<dbReference type="EMBL" id="JAQQAF010000002">
    <property type="protein sequence ID" value="KAJ8503724.1"/>
    <property type="molecule type" value="Genomic_DNA"/>
</dbReference>
<feature type="region of interest" description="Disordered" evidence="1">
    <location>
        <begin position="62"/>
        <end position="117"/>
    </location>
</feature>
<feature type="transmembrane region" description="Helical" evidence="2">
    <location>
        <begin position="13"/>
        <end position="31"/>
    </location>
</feature>
<dbReference type="Proteomes" id="UP001222027">
    <property type="component" value="Unassembled WGS sequence"/>
</dbReference>
<keyword evidence="2" id="KW-0812">Transmembrane</keyword>
<evidence type="ECO:0000313" key="4">
    <source>
        <dbReference type="Proteomes" id="UP001222027"/>
    </source>
</evidence>
<protein>
    <submittedName>
        <fullName evidence="3">Uncharacterized protein</fullName>
    </submittedName>
</protein>
<feature type="compositionally biased region" description="Basic residues" evidence="1">
    <location>
        <begin position="85"/>
        <end position="100"/>
    </location>
</feature>
<keyword evidence="2" id="KW-1133">Transmembrane helix</keyword>
<dbReference type="AlphaFoldDB" id="A0AAV8RJ75"/>
<keyword evidence="2" id="KW-0472">Membrane</keyword>
<evidence type="ECO:0000313" key="3">
    <source>
        <dbReference type="EMBL" id="KAJ8503724.1"/>
    </source>
</evidence>
<proteinExistence type="predicted"/>
<sequence>MKAVGAIGEFKPLLLRISAVAAACLAAFFFGKHWSSASYPQLPFYPRSPAVSSFDGAAPLSGHPFPASAPTPASSSPSSATPRKNWGRRRRREHAGRFRSGRAGLRSGGCLRRGEWD</sequence>
<name>A0AAV8RJ75_ENSVE</name>